<dbReference type="RefSeq" id="XP_011778027.1">
    <property type="nucleotide sequence ID" value="XM_011779725.1"/>
</dbReference>
<dbReference type="AlphaFoldDB" id="D0A3B9"/>
<accession>D0A3B9</accession>
<organism evidence="1 2">
    <name type="scientific">Trypanosoma brucei gambiense (strain MHOM/CI/86/DAL972)</name>
    <dbReference type="NCBI Taxonomy" id="679716"/>
    <lineage>
        <taxon>Eukaryota</taxon>
        <taxon>Discoba</taxon>
        <taxon>Euglenozoa</taxon>
        <taxon>Kinetoplastea</taxon>
        <taxon>Metakinetoplastina</taxon>
        <taxon>Trypanosomatida</taxon>
        <taxon>Trypanosomatidae</taxon>
        <taxon>Trypanosoma</taxon>
    </lineage>
</organism>
<dbReference type="KEGG" id="tbg:TbgDal_X8530"/>
<reference evidence="2" key="1">
    <citation type="journal article" date="2010" name="PLoS Negl. Trop. Dis.">
        <title>The genome sequence of Trypanosoma brucei gambiense, causative agent of chronic human african trypanosomiasis.</title>
        <authorList>
            <person name="Jackson A.P."/>
            <person name="Sanders M."/>
            <person name="Berry A."/>
            <person name="McQuillan J."/>
            <person name="Aslett M.A."/>
            <person name="Quail M.A."/>
            <person name="Chukualim B."/>
            <person name="Capewell P."/>
            <person name="MacLeod A."/>
            <person name="Melville S.E."/>
            <person name="Gibson W."/>
            <person name="Barry J.D."/>
            <person name="Berriman M."/>
            <person name="Hertz-Fowler C."/>
        </authorList>
    </citation>
    <scope>NUCLEOTIDE SEQUENCE [LARGE SCALE GENOMIC DNA]</scope>
    <source>
        <strain evidence="2">MHOM/CI/86/DAL972</strain>
    </source>
</reference>
<name>D0A3B9_TRYB9</name>
<dbReference type="GeneID" id="23865970"/>
<evidence type="ECO:0000313" key="1">
    <source>
        <dbReference type="EMBL" id="CBH15763.1"/>
    </source>
</evidence>
<protein>
    <submittedName>
        <fullName evidence="1">Uncharacterized protein</fullName>
    </submittedName>
</protein>
<gene>
    <name evidence="1" type="ORF">TbgDal_X8530</name>
</gene>
<dbReference type="Proteomes" id="UP000002316">
    <property type="component" value="Chromosome 10"/>
</dbReference>
<dbReference type="EMBL" id="FN554973">
    <property type="protein sequence ID" value="CBH15763.1"/>
    <property type="molecule type" value="Genomic_DNA"/>
</dbReference>
<evidence type="ECO:0000313" key="2">
    <source>
        <dbReference type="Proteomes" id="UP000002316"/>
    </source>
</evidence>
<proteinExistence type="predicted"/>
<sequence length="116" mass="12997">MSTAFLQMLFDAPNLFSLYSIVNRHQHQIPHKANKTQLSPFRPGGVCARDKMFHYRIHNISTTSLSLSLSSIGAVSHFNSCNQINIFSSPPLIGSCEPAIHSMVILRTYTTRFQSS</sequence>